<proteinExistence type="predicted"/>
<accession>F9DKB8</accession>
<reference evidence="1 2" key="1">
    <citation type="submission" date="2011-04" db="EMBL/GenBank/DDBJ databases">
        <authorList>
            <person name="Muzny D."/>
            <person name="Qin X."/>
            <person name="Deng J."/>
            <person name="Jiang H."/>
            <person name="Liu Y."/>
            <person name="Qu J."/>
            <person name="Song X.-Z."/>
            <person name="Zhang L."/>
            <person name="Thornton R."/>
            <person name="Coyle M."/>
            <person name="Francisco L."/>
            <person name="Jackson L."/>
            <person name="Javaid M."/>
            <person name="Korchina V."/>
            <person name="Kovar C."/>
            <person name="Mata R."/>
            <person name="Mathew T."/>
            <person name="Ngo R."/>
            <person name="Nguyen L."/>
            <person name="Nguyen N."/>
            <person name="Okwuonu G."/>
            <person name="Ongeri F."/>
            <person name="Pham C."/>
            <person name="Simmons D."/>
            <person name="Wilczek-Boney K."/>
            <person name="Hale W."/>
            <person name="Jakkamsetti A."/>
            <person name="Pham P."/>
            <person name="Ruth R."/>
            <person name="San Lucas F."/>
            <person name="Warren J."/>
            <person name="Zhang J."/>
            <person name="Zhao Z."/>
            <person name="Zhou C."/>
            <person name="Zhu D."/>
            <person name="Lee S."/>
            <person name="Bess C."/>
            <person name="Blankenburg K."/>
            <person name="Forbes L."/>
            <person name="Fu Q."/>
            <person name="Gubbala S."/>
            <person name="Hirani K."/>
            <person name="Jayaseelan J.C."/>
            <person name="Lara F."/>
            <person name="Munidasa M."/>
            <person name="Palculict T."/>
            <person name="Patil S."/>
            <person name="Pu L.-L."/>
            <person name="Saada N."/>
            <person name="Tang L."/>
            <person name="Weissenberger G."/>
            <person name="Zhu Y."/>
            <person name="Hemphill L."/>
            <person name="Shang Y."/>
            <person name="Youmans B."/>
            <person name="Ayvaz T."/>
            <person name="Ross M."/>
            <person name="Santibanez J."/>
            <person name="Aqrawi P."/>
            <person name="Gross S."/>
            <person name="Joshi V."/>
            <person name="Fowler G."/>
            <person name="Nazareth L."/>
            <person name="Reid J."/>
            <person name="Worley K."/>
            <person name="Petrosino J."/>
            <person name="Highlander S."/>
            <person name="Gibbs R."/>
        </authorList>
    </citation>
    <scope>NUCLEOTIDE SEQUENCE [LARGE SCALE GENOMIC DNA]</scope>
    <source>
        <strain evidence="1 2">ATCC 700821</strain>
    </source>
</reference>
<comment type="caution">
    <text evidence="1">The sequence shown here is derived from an EMBL/GenBank/DDBJ whole genome shotgun (WGS) entry which is preliminary data.</text>
</comment>
<evidence type="ECO:0000313" key="2">
    <source>
        <dbReference type="Proteomes" id="UP000004123"/>
    </source>
</evidence>
<dbReference type="AlphaFoldDB" id="F9DKB8"/>
<name>F9DKB8_9BACT</name>
<dbReference type="HOGENOM" id="CLU_2586833_0_0_10"/>
<protein>
    <submittedName>
        <fullName evidence="1">Uncharacterized protein</fullName>
    </submittedName>
</protein>
<gene>
    <name evidence="1" type="ORF">HMPREF9144_2110</name>
</gene>
<sequence>MADVCSSPWVVVAEPIIIKSRLNVLILPLVLERNEGGFIVARPLPSEDVKFLLPYLVALLINRGDNAATRNRLSLTIIEN</sequence>
<organism evidence="1 2">
    <name type="scientific">Prevotella pallens ATCC 700821</name>
    <dbReference type="NCBI Taxonomy" id="997353"/>
    <lineage>
        <taxon>Bacteria</taxon>
        <taxon>Pseudomonadati</taxon>
        <taxon>Bacteroidota</taxon>
        <taxon>Bacteroidia</taxon>
        <taxon>Bacteroidales</taxon>
        <taxon>Prevotellaceae</taxon>
        <taxon>Prevotella</taxon>
    </lineage>
</organism>
<evidence type="ECO:0000313" key="1">
    <source>
        <dbReference type="EMBL" id="EGQ14525.1"/>
    </source>
</evidence>
<dbReference type="Proteomes" id="UP000004123">
    <property type="component" value="Unassembled WGS sequence"/>
</dbReference>
<dbReference type="EMBL" id="AFPY01000107">
    <property type="protein sequence ID" value="EGQ14525.1"/>
    <property type="molecule type" value="Genomic_DNA"/>
</dbReference>